<sequence length="385" mass="39632">MHIAARIAAACVALTVLGGCSTLQSINPFSSKVPRNPPAPLVDFKPQMTVRTAWTANIGKAGNALFNPAAVGSSVYVAAADGTIARFDAESGRQIWRINAGMPLTAGVGTDGVTVAVGAARGMVLAFDADGKPIWKAQASSEILSAPAVGQGLVIVRSLDNHIVAFDALGGSQRWTLERTTPALSLRSAPGIAVDAQSAYVGLPGGRLLALTLTNGGPRWEIAVGDPRGATELERISDVSGLPALVGSAVCAVAYQGRIGCVDAASGTTRWAKEFSSTVGVGADERFVFGADERGNVTAFTLDSGANVWRNTQLGNRGLATPVSYGRAVAVGDFQGYMHFLSREDGALLARSASDGSPVIGTPVVARDNLIYQTQAGTLVALKAE</sequence>
<dbReference type="GO" id="GO:0043165">
    <property type="term" value="P:Gram-negative-bacterium-type cell outer membrane assembly"/>
    <property type="evidence" value="ECO:0007669"/>
    <property type="project" value="UniProtKB-UniRule"/>
</dbReference>
<evidence type="ECO:0000256" key="3">
    <source>
        <dbReference type="ARBA" id="ARBA00023237"/>
    </source>
</evidence>
<gene>
    <name evidence="4 6" type="primary">bamB</name>
    <name evidence="6" type="ORF">JJB74_07585</name>
</gene>
<keyword evidence="3 4" id="KW-0998">Cell outer membrane</keyword>
<comment type="similarity">
    <text evidence="4">Belongs to the BamB family.</text>
</comment>
<evidence type="ECO:0000256" key="2">
    <source>
        <dbReference type="ARBA" id="ARBA00023136"/>
    </source>
</evidence>
<dbReference type="SUPFAM" id="SSF50998">
    <property type="entry name" value="Quinoprotein alcohol dehydrogenase-like"/>
    <property type="match status" value="1"/>
</dbReference>
<accession>A0A934SPR1</accession>
<dbReference type="PANTHER" id="PTHR34512">
    <property type="entry name" value="CELL SURFACE PROTEIN"/>
    <property type="match status" value="1"/>
</dbReference>
<name>A0A934SPR1_9BURK</name>
<dbReference type="NCBIfam" id="TIGR03300">
    <property type="entry name" value="assembly_YfgL"/>
    <property type="match status" value="1"/>
</dbReference>
<dbReference type="SMART" id="SM00564">
    <property type="entry name" value="PQQ"/>
    <property type="match status" value="5"/>
</dbReference>
<keyword evidence="2 4" id="KW-0472">Membrane</keyword>
<dbReference type="InterPro" id="IPR002372">
    <property type="entry name" value="PQQ_rpt_dom"/>
</dbReference>
<evidence type="ECO:0000313" key="7">
    <source>
        <dbReference type="Proteomes" id="UP000622890"/>
    </source>
</evidence>
<dbReference type="EMBL" id="JAEPBG010000002">
    <property type="protein sequence ID" value="MBK4734461.1"/>
    <property type="molecule type" value="Genomic_DNA"/>
</dbReference>
<dbReference type="PANTHER" id="PTHR34512:SF30">
    <property type="entry name" value="OUTER MEMBRANE PROTEIN ASSEMBLY FACTOR BAMB"/>
    <property type="match status" value="1"/>
</dbReference>
<comment type="caution">
    <text evidence="6">The sequence shown here is derived from an EMBL/GenBank/DDBJ whole genome shotgun (WGS) entry which is preliminary data.</text>
</comment>
<feature type="domain" description="Pyrrolo-quinoline quinone repeat" evidence="5">
    <location>
        <begin position="81"/>
        <end position="311"/>
    </location>
</feature>
<reference evidence="6" key="1">
    <citation type="submission" date="2021-01" db="EMBL/GenBank/DDBJ databases">
        <title>Genome sequence of strain Noviherbaspirillum sp. DKR-6.</title>
        <authorList>
            <person name="Chaudhary D.K."/>
        </authorList>
    </citation>
    <scope>NUCLEOTIDE SEQUENCE</scope>
    <source>
        <strain evidence="6">DKR-6</strain>
    </source>
</reference>
<dbReference type="GO" id="GO:0051205">
    <property type="term" value="P:protein insertion into membrane"/>
    <property type="evidence" value="ECO:0007669"/>
    <property type="project" value="UniProtKB-UniRule"/>
</dbReference>
<dbReference type="InterPro" id="IPR011047">
    <property type="entry name" value="Quinoprotein_ADH-like_sf"/>
</dbReference>
<organism evidence="6 7">
    <name type="scientific">Noviherbaspirillum pedocola</name>
    <dbReference type="NCBI Taxonomy" id="2801341"/>
    <lineage>
        <taxon>Bacteria</taxon>
        <taxon>Pseudomonadati</taxon>
        <taxon>Pseudomonadota</taxon>
        <taxon>Betaproteobacteria</taxon>
        <taxon>Burkholderiales</taxon>
        <taxon>Oxalobacteraceae</taxon>
        <taxon>Noviherbaspirillum</taxon>
    </lineage>
</organism>
<comment type="subcellular location">
    <subcellularLocation>
        <location evidence="4">Cell outer membrane</location>
        <topology evidence="4">Lipid-anchor</topology>
    </subcellularLocation>
</comment>
<evidence type="ECO:0000259" key="5">
    <source>
        <dbReference type="Pfam" id="PF13360"/>
    </source>
</evidence>
<keyword evidence="4" id="KW-0564">Palmitate</keyword>
<dbReference type="InterPro" id="IPR018391">
    <property type="entry name" value="PQQ_b-propeller_rpt"/>
</dbReference>
<proteinExistence type="inferred from homology"/>
<dbReference type="RefSeq" id="WP_200591208.1">
    <property type="nucleotide sequence ID" value="NZ_JAEPBG010000002.1"/>
</dbReference>
<protein>
    <recommendedName>
        <fullName evidence="4">Outer membrane protein assembly factor BamB</fullName>
    </recommendedName>
</protein>
<evidence type="ECO:0000256" key="4">
    <source>
        <dbReference type="HAMAP-Rule" id="MF_00923"/>
    </source>
</evidence>
<dbReference type="InterPro" id="IPR017687">
    <property type="entry name" value="BamB"/>
</dbReference>
<evidence type="ECO:0000256" key="1">
    <source>
        <dbReference type="ARBA" id="ARBA00022729"/>
    </source>
</evidence>
<keyword evidence="1 4" id="KW-0732">Signal</keyword>
<keyword evidence="4" id="KW-0449">Lipoprotein</keyword>
<dbReference type="HAMAP" id="MF_00923">
    <property type="entry name" value="OM_assembly_BamB"/>
    <property type="match status" value="1"/>
</dbReference>
<dbReference type="Proteomes" id="UP000622890">
    <property type="component" value="Unassembled WGS sequence"/>
</dbReference>
<dbReference type="GO" id="GO:0009279">
    <property type="term" value="C:cell outer membrane"/>
    <property type="evidence" value="ECO:0007669"/>
    <property type="project" value="UniProtKB-SubCell"/>
</dbReference>
<dbReference type="InterPro" id="IPR015943">
    <property type="entry name" value="WD40/YVTN_repeat-like_dom_sf"/>
</dbReference>
<comment type="subunit">
    <text evidence="4">Part of the Bam complex.</text>
</comment>
<dbReference type="Pfam" id="PF13360">
    <property type="entry name" value="PQQ_2"/>
    <property type="match status" value="1"/>
</dbReference>
<dbReference type="AlphaFoldDB" id="A0A934SPR1"/>
<comment type="function">
    <text evidence="4">Part of the outer membrane protein assembly complex, which is involved in assembly and insertion of beta-barrel proteins into the outer membrane.</text>
</comment>
<evidence type="ECO:0000313" key="6">
    <source>
        <dbReference type="EMBL" id="MBK4734461.1"/>
    </source>
</evidence>
<dbReference type="PROSITE" id="PS51257">
    <property type="entry name" value="PROKAR_LIPOPROTEIN"/>
    <property type="match status" value="1"/>
</dbReference>
<dbReference type="Gene3D" id="2.130.10.10">
    <property type="entry name" value="YVTN repeat-like/Quinoprotein amine dehydrogenase"/>
    <property type="match status" value="1"/>
</dbReference>
<keyword evidence="7" id="KW-1185">Reference proteome</keyword>